<evidence type="ECO:0000256" key="4">
    <source>
        <dbReference type="ARBA" id="ARBA00022989"/>
    </source>
</evidence>
<feature type="transmembrane region" description="Helical" evidence="6">
    <location>
        <begin position="366"/>
        <end position="390"/>
    </location>
</feature>
<comment type="subcellular location">
    <subcellularLocation>
        <location evidence="1">Cell membrane</location>
        <topology evidence="1">Multi-pass membrane protein</topology>
    </subcellularLocation>
</comment>
<feature type="transmembrane region" description="Helical" evidence="6">
    <location>
        <begin position="299"/>
        <end position="319"/>
    </location>
</feature>
<reference evidence="7 8" key="1">
    <citation type="journal article" date="2021" name="ISME Commun">
        <title>Automated analysis of genomic sequences facilitates high-throughput and comprehensive description of bacteria.</title>
        <authorList>
            <person name="Hitch T.C.A."/>
        </authorList>
    </citation>
    <scope>NUCLEOTIDE SEQUENCE [LARGE SCALE GENOMIC DNA]</scope>
    <source>
        <strain evidence="7 8">Sanger_31</strain>
    </source>
</reference>
<dbReference type="AlphaFoldDB" id="A0AAE3IK91"/>
<dbReference type="InterPro" id="IPR002797">
    <property type="entry name" value="Polysacc_synth"/>
</dbReference>
<feature type="transmembrane region" description="Helical" evidence="6">
    <location>
        <begin position="218"/>
        <end position="236"/>
    </location>
</feature>
<name>A0AAE3IK91_9FIRM</name>
<evidence type="ECO:0000256" key="1">
    <source>
        <dbReference type="ARBA" id="ARBA00004651"/>
    </source>
</evidence>
<feature type="transmembrane region" description="Helical" evidence="6">
    <location>
        <begin position="91"/>
        <end position="115"/>
    </location>
</feature>
<keyword evidence="8" id="KW-1185">Reference proteome</keyword>
<keyword evidence="4 6" id="KW-1133">Transmembrane helix</keyword>
<feature type="transmembrane region" description="Helical" evidence="6">
    <location>
        <begin position="187"/>
        <end position="206"/>
    </location>
</feature>
<dbReference type="Proteomes" id="UP001208131">
    <property type="component" value="Unassembled WGS sequence"/>
</dbReference>
<proteinExistence type="predicted"/>
<feature type="transmembrane region" description="Helical" evidence="6">
    <location>
        <begin position="429"/>
        <end position="448"/>
    </location>
</feature>
<comment type="caution">
    <text evidence="7">The sequence shown here is derived from an EMBL/GenBank/DDBJ whole genome shotgun (WGS) entry which is preliminary data.</text>
</comment>
<protein>
    <submittedName>
        <fullName evidence="7">Oligosaccharide flippase family protein</fullName>
    </submittedName>
</protein>
<evidence type="ECO:0000256" key="5">
    <source>
        <dbReference type="ARBA" id="ARBA00023136"/>
    </source>
</evidence>
<keyword evidence="3 6" id="KW-0812">Transmembrane</keyword>
<keyword evidence="5 6" id="KW-0472">Membrane</keyword>
<sequence>MYIHLKMSLLKKYRSLPVQAKASIWFLICAFLQKGISVLTTPIFTRLLTAAEYGQFNVFNSWLSILQIFISLNLSFGVYAQGLVKFSEDRYVFSSSMQGLSSILSVFWTIIYILFHNQWNELFGLNTLQMLSMLILIWTTQIFNFWAAEQRVLYKYKKLVILTLIVSIAKPVLGILFIEVATDKVTARIISLMLVEVVCFLGLFISQMRRGHTFFNKAYWKYALLFNIPLVPHYLSQTVLNSADRIMISNMISDNAAGIYSLAYSLALIMTLFNTSLMQTISPWMFQKIKEKRVNDISSIAYITLIVIAGANLLLIALAPEAVAFFAPEEYYDAIWVIPPVAMSVFFMYCYDLFAKFAFYYDKTVFVMIGSVIGAILNIVLNYIFIGMFGYRAAGYTTLVCYIIFSIGHYIFMNIVCDKCCDGIHPYNIKIILGISSIFIVCGFALLFTYYNRWLRYSVLVGFVAIGLLFRKKVIKYCKKILIIRKG</sequence>
<evidence type="ECO:0000256" key="3">
    <source>
        <dbReference type="ARBA" id="ARBA00022692"/>
    </source>
</evidence>
<dbReference type="PANTHER" id="PTHR30250">
    <property type="entry name" value="PST FAMILY PREDICTED COLANIC ACID TRANSPORTER"/>
    <property type="match status" value="1"/>
</dbReference>
<feature type="transmembrane region" description="Helical" evidence="6">
    <location>
        <begin position="61"/>
        <end position="79"/>
    </location>
</feature>
<organism evidence="7 8">
    <name type="scientific">Hominimerdicola aceti</name>
    <dbReference type="NCBI Taxonomy" id="2981726"/>
    <lineage>
        <taxon>Bacteria</taxon>
        <taxon>Bacillati</taxon>
        <taxon>Bacillota</taxon>
        <taxon>Clostridia</taxon>
        <taxon>Eubacteriales</taxon>
        <taxon>Oscillospiraceae</taxon>
        <taxon>Hominimerdicola</taxon>
    </lineage>
</organism>
<evidence type="ECO:0000313" key="8">
    <source>
        <dbReference type="Proteomes" id="UP001208131"/>
    </source>
</evidence>
<dbReference type="EMBL" id="JAOQJZ010000015">
    <property type="protein sequence ID" value="MCU6706746.1"/>
    <property type="molecule type" value="Genomic_DNA"/>
</dbReference>
<feature type="transmembrane region" description="Helical" evidence="6">
    <location>
        <begin position="396"/>
        <end position="417"/>
    </location>
</feature>
<dbReference type="GO" id="GO:0005886">
    <property type="term" value="C:plasma membrane"/>
    <property type="evidence" value="ECO:0007669"/>
    <property type="project" value="UniProtKB-SubCell"/>
</dbReference>
<feature type="transmembrane region" description="Helical" evidence="6">
    <location>
        <begin position="159"/>
        <end position="181"/>
    </location>
</feature>
<feature type="transmembrane region" description="Helical" evidence="6">
    <location>
        <begin position="454"/>
        <end position="470"/>
    </location>
</feature>
<feature type="transmembrane region" description="Helical" evidence="6">
    <location>
        <begin position="127"/>
        <end position="147"/>
    </location>
</feature>
<dbReference type="Pfam" id="PF01943">
    <property type="entry name" value="Polysacc_synt"/>
    <property type="match status" value="1"/>
</dbReference>
<dbReference type="PANTHER" id="PTHR30250:SF11">
    <property type="entry name" value="O-ANTIGEN TRANSPORTER-RELATED"/>
    <property type="match status" value="1"/>
</dbReference>
<evidence type="ECO:0000256" key="6">
    <source>
        <dbReference type="SAM" id="Phobius"/>
    </source>
</evidence>
<dbReference type="RefSeq" id="WP_117957594.1">
    <property type="nucleotide sequence ID" value="NZ_JAOQJZ010000015.1"/>
</dbReference>
<feature type="transmembrane region" description="Helical" evidence="6">
    <location>
        <begin position="331"/>
        <end position="354"/>
    </location>
</feature>
<dbReference type="InterPro" id="IPR050833">
    <property type="entry name" value="Poly_Biosynth_Transport"/>
</dbReference>
<keyword evidence="2" id="KW-1003">Cell membrane</keyword>
<evidence type="ECO:0000313" key="7">
    <source>
        <dbReference type="EMBL" id="MCU6706746.1"/>
    </source>
</evidence>
<accession>A0AAE3IK91</accession>
<gene>
    <name evidence="7" type="ORF">OCV57_12550</name>
</gene>
<evidence type="ECO:0000256" key="2">
    <source>
        <dbReference type="ARBA" id="ARBA00022475"/>
    </source>
</evidence>
<feature type="transmembrane region" description="Helical" evidence="6">
    <location>
        <begin position="256"/>
        <end position="278"/>
    </location>
</feature>